<accession>A0A1N6M6M3</accession>
<keyword evidence="3" id="KW-0808">Transferase</keyword>
<dbReference type="InterPro" id="IPR015424">
    <property type="entry name" value="PyrdxlP-dep_Trfase"/>
</dbReference>
<dbReference type="EC" id="2.8.1.7" evidence="3"/>
<dbReference type="AlphaFoldDB" id="A0A1N6M6M3"/>
<dbReference type="Gene3D" id="3.40.640.10">
    <property type="entry name" value="Type I PLP-dependent aspartate aminotransferase-like (Major domain)"/>
    <property type="match status" value="1"/>
</dbReference>
<proteinExistence type="predicted"/>
<dbReference type="RefSeq" id="WP_074373595.1">
    <property type="nucleotide sequence ID" value="NZ_AP024907.1"/>
</dbReference>
<dbReference type="PANTHER" id="PTHR43586">
    <property type="entry name" value="CYSTEINE DESULFURASE"/>
    <property type="match status" value="1"/>
</dbReference>
<sequence length="409" mass="45319">MNFTPEAVRQQFPVFRQDEPLLPLCFDGPGGSQVPAVVGEQIAQYLSGGTANVGGYYPTSVQTGQLVAQAREVVQAFLHAPAPENIVFGANMTTLTFHMSRILSREWQRGDEVIVTELDHYANVSSWQQAAADRGAVIHQARIDERQCSLDVDHLIALIGERTRLVAVTYASNTTGSIVDVQRIIKAAHQVGALVYVDAVHFAPHQLIDVQALDCDFLVCSAYKFYGPHVGILYIAPRWLTHFMPYKVAPAPNVGPGRYETGTLNFEGLAGVIGTIEYLAQWGKAEAPLRMRLVESFAQYQQHEQRLSALFLALMDTLSSVQLYGASVADSVVRTPTFALNFTHQTPAFVAKALGEQNICVWHGHFYALGVVRRLGLENHGVLRIGLMHYNTEAEIHRLFEHLQRLEKS</sequence>
<dbReference type="InterPro" id="IPR015422">
    <property type="entry name" value="PyrdxlP-dep_Trfase_small"/>
</dbReference>
<dbReference type="PANTHER" id="PTHR43586:SF21">
    <property type="entry name" value="PYRIDOXAL PHOSPHATE (PLP)-DEPENDENT ASPARTATE AMINOTRANSFERASE SUPERFAMILY"/>
    <property type="match status" value="1"/>
</dbReference>
<dbReference type="Proteomes" id="UP000184774">
    <property type="component" value="Unassembled WGS sequence"/>
</dbReference>
<evidence type="ECO:0000313" key="4">
    <source>
        <dbReference type="Proteomes" id="UP000184774"/>
    </source>
</evidence>
<dbReference type="InterPro" id="IPR015421">
    <property type="entry name" value="PyrdxlP-dep_Trfase_major"/>
</dbReference>
<reference evidence="3 4" key="1">
    <citation type="submission" date="2016-12" db="EMBL/GenBank/DDBJ databases">
        <authorList>
            <person name="Song W.-J."/>
            <person name="Kurnit D.M."/>
        </authorList>
    </citation>
    <scope>NUCLEOTIDE SEQUENCE [LARGE SCALE GENOMIC DNA]</scope>
    <source>
        <strain evidence="3 4">CECT 9026</strain>
    </source>
</reference>
<dbReference type="InterPro" id="IPR011340">
    <property type="entry name" value="Cys_dSase-rel"/>
</dbReference>
<dbReference type="GO" id="GO:0031071">
    <property type="term" value="F:cysteine desulfurase activity"/>
    <property type="evidence" value="ECO:0007669"/>
    <property type="project" value="UniProtKB-EC"/>
</dbReference>
<dbReference type="EMBL" id="FSSB01000017">
    <property type="protein sequence ID" value="SIO95074.1"/>
    <property type="molecule type" value="Genomic_DNA"/>
</dbReference>
<protein>
    <submittedName>
        <fullName evidence="3">Cysteine desulfurase</fullName>
        <ecNumber evidence="3">2.8.1.7</ecNumber>
    </submittedName>
</protein>
<dbReference type="Gene3D" id="3.90.1150.10">
    <property type="entry name" value="Aspartate Aminotransferase, domain 1"/>
    <property type="match status" value="1"/>
</dbReference>
<keyword evidence="1" id="KW-0663">Pyridoxal phosphate</keyword>
<evidence type="ECO:0000313" key="3">
    <source>
        <dbReference type="EMBL" id="SIO95074.1"/>
    </source>
</evidence>
<evidence type="ECO:0000256" key="1">
    <source>
        <dbReference type="ARBA" id="ARBA00022898"/>
    </source>
</evidence>
<feature type="domain" description="Aminotransferase class V" evidence="2">
    <location>
        <begin position="26"/>
        <end position="399"/>
    </location>
</feature>
<dbReference type="Pfam" id="PF00266">
    <property type="entry name" value="Aminotran_5"/>
    <property type="match status" value="1"/>
</dbReference>
<dbReference type="NCBIfam" id="TIGR01976">
    <property type="entry name" value="am_tr_V_VC1184"/>
    <property type="match status" value="1"/>
</dbReference>
<dbReference type="InterPro" id="IPR000192">
    <property type="entry name" value="Aminotrans_V_dom"/>
</dbReference>
<evidence type="ECO:0000259" key="2">
    <source>
        <dbReference type="Pfam" id="PF00266"/>
    </source>
</evidence>
<organism evidence="3 4">
    <name type="scientific">Vibrio spartinae</name>
    <dbReference type="NCBI Taxonomy" id="1918945"/>
    <lineage>
        <taxon>Bacteria</taxon>
        <taxon>Pseudomonadati</taxon>
        <taxon>Pseudomonadota</taxon>
        <taxon>Gammaproteobacteria</taxon>
        <taxon>Vibrionales</taxon>
        <taxon>Vibrionaceae</taxon>
        <taxon>Vibrio</taxon>
    </lineage>
</organism>
<dbReference type="SUPFAM" id="SSF53383">
    <property type="entry name" value="PLP-dependent transferases"/>
    <property type="match status" value="1"/>
</dbReference>
<name>A0A1N6M6M3_9VIBR</name>
<gene>
    <name evidence="3" type="primary">sufS</name>
    <name evidence="3" type="ORF">VSP9026_02813</name>
</gene>